<dbReference type="PIRSF" id="PIRSF038959">
    <property type="entry name" value="SdpI"/>
    <property type="match status" value="1"/>
</dbReference>
<evidence type="ECO:0000259" key="2">
    <source>
        <dbReference type="Pfam" id="PF07853"/>
    </source>
</evidence>
<evidence type="ECO:0000313" key="3">
    <source>
        <dbReference type="EMBL" id="QNK41863.1"/>
    </source>
</evidence>
<proteinExistence type="predicted"/>
<evidence type="ECO:0000313" key="4">
    <source>
        <dbReference type="Proteomes" id="UP000515909"/>
    </source>
</evidence>
<feature type="domain" description="DUF1648" evidence="2">
    <location>
        <begin position="14"/>
        <end position="60"/>
    </location>
</feature>
<reference evidence="3 4" key="1">
    <citation type="submission" date="2020-08" db="EMBL/GenBank/DDBJ databases">
        <title>The isolate Caproiciproducens sp. 7D4C2 produces n-caproate at mildly acidic conditions from hexoses: genome and rBOX comparison with related strains and chain-elongating bacteria.</title>
        <authorList>
            <person name="Esquivel-Elizondo S."/>
            <person name="Bagci C."/>
            <person name="Temovska M."/>
            <person name="Jeon B.S."/>
            <person name="Bessarab I."/>
            <person name="Williams R.B.H."/>
            <person name="Huson D.H."/>
            <person name="Angenent L.T."/>
        </authorList>
    </citation>
    <scope>NUCLEOTIDE SEQUENCE [LARGE SCALE GENOMIC DNA]</scope>
    <source>
        <strain evidence="3 4">7D4C2</strain>
    </source>
</reference>
<protein>
    <submittedName>
        <fullName evidence="3">DUF1648 domain-containing protein</fullName>
    </submittedName>
</protein>
<dbReference type="Pfam" id="PF13630">
    <property type="entry name" value="SdpI"/>
    <property type="match status" value="1"/>
</dbReference>
<dbReference type="InterPro" id="IPR025962">
    <property type="entry name" value="SdpI/YhfL"/>
</dbReference>
<dbReference type="Pfam" id="PF07853">
    <property type="entry name" value="DUF1648"/>
    <property type="match status" value="1"/>
</dbReference>
<feature type="transmembrane region" description="Helical" evidence="1">
    <location>
        <begin position="90"/>
        <end position="110"/>
    </location>
</feature>
<name>A0A7G8TE22_9FIRM</name>
<dbReference type="EMBL" id="CP060286">
    <property type="protein sequence ID" value="QNK41863.1"/>
    <property type="molecule type" value="Genomic_DNA"/>
</dbReference>
<dbReference type="PANTHER" id="PTHR37810">
    <property type="entry name" value="IMMUNITY PROTEIN SDPI"/>
    <property type="match status" value="1"/>
</dbReference>
<dbReference type="AlphaFoldDB" id="A0A7G8TE22"/>
<gene>
    <name evidence="3" type="ORF">HCR03_06400</name>
</gene>
<organism evidence="3 4">
    <name type="scientific">Caproicibacter fermentans</name>
    <dbReference type="NCBI Taxonomy" id="2576756"/>
    <lineage>
        <taxon>Bacteria</taxon>
        <taxon>Bacillati</taxon>
        <taxon>Bacillota</taxon>
        <taxon>Clostridia</taxon>
        <taxon>Eubacteriales</taxon>
        <taxon>Acutalibacteraceae</taxon>
        <taxon>Caproicibacter</taxon>
    </lineage>
</organism>
<feature type="transmembrane region" description="Helical" evidence="1">
    <location>
        <begin position="168"/>
        <end position="186"/>
    </location>
</feature>
<keyword evidence="1" id="KW-1133">Transmembrane helix</keyword>
<dbReference type="PANTHER" id="PTHR37810:SF5">
    <property type="entry name" value="IMMUNITY PROTEIN SDPI"/>
    <property type="match status" value="1"/>
</dbReference>
<dbReference type="InterPro" id="IPR012867">
    <property type="entry name" value="DUF1648"/>
</dbReference>
<dbReference type="Proteomes" id="UP000515909">
    <property type="component" value="Chromosome"/>
</dbReference>
<dbReference type="GO" id="GO:0009636">
    <property type="term" value="P:response to toxic substance"/>
    <property type="evidence" value="ECO:0007669"/>
    <property type="project" value="TreeGrafter"/>
</dbReference>
<dbReference type="InterPro" id="IPR026272">
    <property type="entry name" value="SdpI"/>
</dbReference>
<accession>A0A7G8TE22</accession>
<feature type="transmembrane region" description="Helical" evidence="1">
    <location>
        <begin position="49"/>
        <end position="69"/>
    </location>
</feature>
<keyword evidence="1" id="KW-0472">Membrane</keyword>
<dbReference type="RefSeq" id="WP_187037209.1">
    <property type="nucleotide sequence ID" value="NZ_CP060286.1"/>
</dbReference>
<evidence type="ECO:0000256" key="1">
    <source>
        <dbReference type="SAM" id="Phobius"/>
    </source>
</evidence>
<keyword evidence="1" id="KW-0812">Transmembrane</keyword>
<dbReference type="KEGG" id="cfem:HCR03_06400"/>
<feature type="transmembrane region" description="Helical" evidence="1">
    <location>
        <begin position="116"/>
        <end position="135"/>
    </location>
</feature>
<feature type="transmembrane region" description="Helical" evidence="1">
    <location>
        <begin position="9"/>
        <end position="29"/>
    </location>
</feature>
<sequence>MKKLKKSDLFYWFFAVLPFLISAAFYPYLPDQIADHWNSAGAADGYSSKAFALFFTPAFLMAVTLFVGLMFRIDPQKENINRSVKLKTTVLWFLVLLNNAVNLLTIAYAFHKRLNTTAIIFSFLGAGLAVAGNYLPKCKYNYTMGIRVPWTLASESNWEKTHRMAGPIWVAGGVLIAPMIYSYAIFRRGN</sequence>